<reference evidence="1 2" key="1">
    <citation type="journal article" date="2021" name="BMC Biol.">
        <title>Horizontally acquired antibacterial genes associated with adaptive radiation of ladybird beetles.</title>
        <authorList>
            <person name="Li H.S."/>
            <person name="Tang X.F."/>
            <person name="Huang Y.H."/>
            <person name="Xu Z.Y."/>
            <person name="Chen M.L."/>
            <person name="Du X.Y."/>
            <person name="Qiu B.Y."/>
            <person name="Chen P.T."/>
            <person name="Zhang W."/>
            <person name="Slipinski A."/>
            <person name="Escalona H.E."/>
            <person name="Waterhouse R.M."/>
            <person name="Zwick A."/>
            <person name="Pang H."/>
        </authorList>
    </citation>
    <scope>NUCLEOTIDE SEQUENCE [LARGE SCALE GENOMIC DNA]</scope>
    <source>
        <strain evidence="1">SYSU2018</strain>
    </source>
</reference>
<feature type="non-terminal residue" evidence="1">
    <location>
        <position position="123"/>
    </location>
</feature>
<sequence>MSNLSPSRETHNVRPLKNISPNFLCEIINIGRPIHESTGFSPRELQIDASRVSLLPTALQVPHVTEDLEKELILAKETLHSRAARRALRKSARPYPKFEPGDLVLLRCNPISSVLKQETKKFL</sequence>
<comment type="caution">
    <text evidence="1">The sequence shown here is derived from an EMBL/GenBank/DDBJ whole genome shotgun (WGS) entry which is preliminary data.</text>
</comment>
<dbReference type="EMBL" id="JABFTP020000062">
    <property type="protein sequence ID" value="KAL3272815.1"/>
    <property type="molecule type" value="Genomic_DNA"/>
</dbReference>
<organism evidence="1 2">
    <name type="scientific">Cryptolaemus montrouzieri</name>
    <dbReference type="NCBI Taxonomy" id="559131"/>
    <lineage>
        <taxon>Eukaryota</taxon>
        <taxon>Metazoa</taxon>
        <taxon>Ecdysozoa</taxon>
        <taxon>Arthropoda</taxon>
        <taxon>Hexapoda</taxon>
        <taxon>Insecta</taxon>
        <taxon>Pterygota</taxon>
        <taxon>Neoptera</taxon>
        <taxon>Endopterygota</taxon>
        <taxon>Coleoptera</taxon>
        <taxon>Polyphaga</taxon>
        <taxon>Cucujiformia</taxon>
        <taxon>Coccinelloidea</taxon>
        <taxon>Coccinellidae</taxon>
        <taxon>Scymninae</taxon>
        <taxon>Scymnini</taxon>
        <taxon>Cryptolaemus</taxon>
    </lineage>
</organism>
<dbReference type="Proteomes" id="UP001516400">
    <property type="component" value="Unassembled WGS sequence"/>
</dbReference>
<proteinExistence type="predicted"/>
<protein>
    <recommendedName>
        <fullName evidence="3">Reverse transcriptase</fullName>
    </recommendedName>
</protein>
<evidence type="ECO:0008006" key="3">
    <source>
        <dbReference type="Google" id="ProtNLM"/>
    </source>
</evidence>
<name>A0ABD2N2E5_9CUCU</name>
<gene>
    <name evidence="1" type="ORF">HHI36_014275</name>
</gene>
<dbReference type="AlphaFoldDB" id="A0ABD2N2E5"/>
<keyword evidence="2" id="KW-1185">Reference proteome</keyword>
<evidence type="ECO:0000313" key="2">
    <source>
        <dbReference type="Proteomes" id="UP001516400"/>
    </source>
</evidence>
<evidence type="ECO:0000313" key="1">
    <source>
        <dbReference type="EMBL" id="KAL3272815.1"/>
    </source>
</evidence>
<accession>A0ABD2N2E5</accession>